<protein>
    <submittedName>
        <fullName evidence="2">Uncharacterized protein</fullName>
    </submittedName>
</protein>
<evidence type="ECO:0000313" key="3">
    <source>
        <dbReference type="Proteomes" id="UP001153269"/>
    </source>
</evidence>
<dbReference type="AlphaFoldDB" id="A0A9N7TK38"/>
<accession>A0A9N7TK38</accession>
<evidence type="ECO:0000256" key="1">
    <source>
        <dbReference type="SAM" id="MobiDB-lite"/>
    </source>
</evidence>
<comment type="caution">
    <text evidence="2">The sequence shown here is derived from an EMBL/GenBank/DDBJ whole genome shotgun (WGS) entry which is preliminary data.</text>
</comment>
<gene>
    <name evidence="2" type="ORF">PLEPLA_LOCUS1153</name>
</gene>
<reference evidence="2" key="1">
    <citation type="submission" date="2020-03" db="EMBL/GenBank/DDBJ databases">
        <authorList>
            <person name="Weist P."/>
        </authorList>
    </citation>
    <scope>NUCLEOTIDE SEQUENCE</scope>
</reference>
<feature type="region of interest" description="Disordered" evidence="1">
    <location>
        <begin position="56"/>
        <end position="81"/>
    </location>
</feature>
<dbReference type="EMBL" id="CADEAL010000055">
    <property type="protein sequence ID" value="CAB1413453.1"/>
    <property type="molecule type" value="Genomic_DNA"/>
</dbReference>
<organism evidence="2 3">
    <name type="scientific">Pleuronectes platessa</name>
    <name type="common">European plaice</name>
    <dbReference type="NCBI Taxonomy" id="8262"/>
    <lineage>
        <taxon>Eukaryota</taxon>
        <taxon>Metazoa</taxon>
        <taxon>Chordata</taxon>
        <taxon>Craniata</taxon>
        <taxon>Vertebrata</taxon>
        <taxon>Euteleostomi</taxon>
        <taxon>Actinopterygii</taxon>
        <taxon>Neopterygii</taxon>
        <taxon>Teleostei</taxon>
        <taxon>Neoteleostei</taxon>
        <taxon>Acanthomorphata</taxon>
        <taxon>Carangaria</taxon>
        <taxon>Pleuronectiformes</taxon>
        <taxon>Pleuronectoidei</taxon>
        <taxon>Pleuronectidae</taxon>
        <taxon>Pleuronectes</taxon>
    </lineage>
</organism>
<keyword evidence="3" id="KW-1185">Reference proteome</keyword>
<sequence length="81" mass="8384">MEIQRDTLLWNLEAVSRKRTGGASLTKPGSSAHHPGPQIAQWPLRQETDNGAVVASPAAAAPPAAPQGEWGSSLGANDQSS</sequence>
<proteinExistence type="predicted"/>
<name>A0A9N7TK38_PLEPL</name>
<evidence type="ECO:0000313" key="2">
    <source>
        <dbReference type="EMBL" id="CAB1413453.1"/>
    </source>
</evidence>
<dbReference type="Proteomes" id="UP001153269">
    <property type="component" value="Unassembled WGS sequence"/>
</dbReference>